<keyword evidence="1" id="KW-0812">Transmembrane</keyword>
<keyword evidence="3" id="KW-1185">Reference proteome</keyword>
<keyword evidence="1" id="KW-1133">Transmembrane helix</keyword>
<organism evidence="2 3">
    <name type="scientific">Clostridium diolis</name>
    <dbReference type="NCBI Taxonomy" id="223919"/>
    <lineage>
        <taxon>Bacteria</taxon>
        <taxon>Bacillati</taxon>
        <taxon>Bacillota</taxon>
        <taxon>Clostridia</taxon>
        <taxon>Eubacteriales</taxon>
        <taxon>Clostridiaceae</taxon>
        <taxon>Clostridium</taxon>
    </lineage>
</organism>
<reference evidence="2 3" key="1">
    <citation type="submission" date="2019-06" db="EMBL/GenBank/DDBJ databases">
        <title>Draft genome sequence of Clostridium diolis DSM 15410.</title>
        <authorList>
            <person name="Kobayashi H."/>
            <person name="Tanizawa Y."/>
            <person name="Tohno M."/>
        </authorList>
    </citation>
    <scope>NUCLEOTIDE SEQUENCE [LARGE SCALE GENOMIC DNA]</scope>
    <source>
        <strain evidence="2 3">DSM 15410</strain>
    </source>
</reference>
<evidence type="ECO:0000256" key="1">
    <source>
        <dbReference type="SAM" id="Phobius"/>
    </source>
</evidence>
<dbReference type="Proteomes" id="UP000325212">
    <property type="component" value="Unassembled WGS sequence"/>
</dbReference>
<dbReference type="AlphaFoldDB" id="A0AAV3W0D4"/>
<accession>A0AAV3W0D4</accession>
<dbReference type="EMBL" id="BJLA01000008">
    <property type="protein sequence ID" value="GEA31700.1"/>
    <property type="molecule type" value="Genomic_DNA"/>
</dbReference>
<keyword evidence="1" id="KW-0472">Membrane</keyword>
<protein>
    <submittedName>
        <fullName evidence="2">Uncharacterized protein</fullName>
    </submittedName>
</protein>
<proteinExistence type="predicted"/>
<feature type="transmembrane region" description="Helical" evidence="1">
    <location>
        <begin position="54"/>
        <end position="71"/>
    </location>
</feature>
<evidence type="ECO:0000313" key="2">
    <source>
        <dbReference type="EMBL" id="GEA31700.1"/>
    </source>
</evidence>
<evidence type="ECO:0000313" key="3">
    <source>
        <dbReference type="Proteomes" id="UP000325212"/>
    </source>
</evidence>
<comment type="caution">
    <text evidence="2">The sequence shown here is derived from an EMBL/GenBank/DDBJ whole genome shotgun (WGS) entry which is preliminary data.</text>
</comment>
<sequence length="329" mass="37673">MIEFISEVYVSLQLFYNYNKLLGHSNFILKEWGKYLRTIKKIYYGGIIVHSKKIVAVLLIVGVVASTFAIFNQINMKGAFADTIKQNVVYTKEDTSSFSQDDGTGKITGDEKEAYRQKSLGILKEYFNISSVEENEDFKFGACILNEKTLDAIKPLEKKDIQDSYDKKEISKEEYDKEMAYAEENDNGLKDRVAKLKHGMVQTGWVGINEDKCYMFDFNENTKEIDNVLISEGYLDESKPKLTISQEQLKNTAEDFIKQHKLGNIEKPKCILVAGENGHRLFYQDENDSSKKVEIFISPYTGKVDGFSIKAYADLEYNIEINETRLGSK</sequence>
<name>A0AAV3W0D4_9CLOT</name>
<gene>
    <name evidence="2" type="ORF">CDIOL_26230</name>
</gene>